<evidence type="ECO:0000256" key="1">
    <source>
        <dbReference type="SAM" id="MobiDB-lite"/>
    </source>
</evidence>
<organism evidence="2 3">
    <name type="scientific">Podospora aff. communis PSN243</name>
    <dbReference type="NCBI Taxonomy" id="3040156"/>
    <lineage>
        <taxon>Eukaryota</taxon>
        <taxon>Fungi</taxon>
        <taxon>Dikarya</taxon>
        <taxon>Ascomycota</taxon>
        <taxon>Pezizomycotina</taxon>
        <taxon>Sordariomycetes</taxon>
        <taxon>Sordariomycetidae</taxon>
        <taxon>Sordariales</taxon>
        <taxon>Podosporaceae</taxon>
        <taxon>Podospora</taxon>
    </lineage>
</organism>
<keyword evidence="3" id="KW-1185">Reference proteome</keyword>
<proteinExistence type="predicted"/>
<reference evidence="2" key="2">
    <citation type="submission" date="2023-05" db="EMBL/GenBank/DDBJ databases">
        <authorList>
            <consortium name="Lawrence Berkeley National Laboratory"/>
            <person name="Steindorff A."/>
            <person name="Hensen N."/>
            <person name="Bonometti L."/>
            <person name="Westerberg I."/>
            <person name="Brannstrom I.O."/>
            <person name="Guillou S."/>
            <person name="Cros-Aarteil S."/>
            <person name="Calhoun S."/>
            <person name="Haridas S."/>
            <person name="Kuo A."/>
            <person name="Mondo S."/>
            <person name="Pangilinan J."/>
            <person name="Riley R."/>
            <person name="Labutti K."/>
            <person name="Andreopoulos B."/>
            <person name="Lipzen A."/>
            <person name="Chen C."/>
            <person name="Yanf M."/>
            <person name="Daum C."/>
            <person name="Ng V."/>
            <person name="Clum A."/>
            <person name="Ohm R."/>
            <person name="Martin F."/>
            <person name="Silar P."/>
            <person name="Natvig D."/>
            <person name="Lalanne C."/>
            <person name="Gautier V."/>
            <person name="Ament-Velasquez S.L."/>
            <person name="Kruys A."/>
            <person name="Hutchinson M.I."/>
            <person name="Powell A.J."/>
            <person name="Barry K."/>
            <person name="Miller A.N."/>
            <person name="Grigoriev I.V."/>
            <person name="Debuchy R."/>
            <person name="Gladieux P."/>
            <person name="Thoren M.H."/>
            <person name="Johannesson H."/>
        </authorList>
    </citation>
    <scope>NUCLEOTIDE SEQUENCE</scope>
    <source>
        <strain evidence="2">PSN243</strain>
    </source>
</reference>
<feature type="region of interest" description="Disordered" evidence="1">
    <location>
        <begin position="1"/>
        <end position="21"/>
    </location>
</feature>
<name>A0AAV9GUK5_9PEZI</name>
<evidence type="ECO:0000313" key="3">
    <source>
        <dbReference type="Proteomes" id="UP001321760"/>
    </source>
</evidence>
<evidence type="ECO:0000313" key="2">
    <source>
        <dbReference type="EMBL" id="KAK4451674.1"/>
    </source>
</evidence>
<reference evidence="2" key="1">
    <citation type="journal article" date="2023" name="Mol. Phylogenet. Evol.">
        <title>Genome-scale phylogeny and comparative genomics of the fungal order Sordariales.</title>
        <authorList>
            <person name="Hensen N."/>
            <person name="Bonometti L."/>
            <person name="Westerberg I."/>
            <person name="Brannstrom I.O."/>
            <person name="Guillou S."/>
            <person name="Cros-Aarteil S."/>
            <person name="Calhoun S."/>
            <person name="Haridas S."/>
            <person name="Kuo A."/>
            <person name="Mondo S."/>
            <person name="Pangilinan J."/>
            <person name="Riley R."/>
            <person name="LaButti K."/>
            <person name="Andreopoulos B."/>
            <person name="Lipzen A."/>
            <person name="Chen C."/>
            <person name="Yan M."/>
            <person name="Daum C."/>
            <person name="Ng V."/>
            <person name="Clum A."/>
            <person name="Steindorff A."/>
            <person name="Ohm R.A."/>
            <person name="Martin F."/>
            <person name="Silar P."/>
            <person name="Natvig D.O."/>
            <person name="Lalanne C."/>
            <person name="Gautier V."/>
            <person name="Ament-Velasquez S.L."/>
            <person name="Kruys A."/>
            <person name="Hutchinson M.I."/>
            <person name="Powell A.J."/>
            <person name="Barry K."/>
            <person name="Miller A.N."/>
            <person name="Grigoriev I.V."/>
            <person name="Debuchy R."/>
            <person name="Gladieux P."/>
            <person name="Hiltunen Thoren M."/>
            <person name="Johannesson H."/>
        </authorList>
    </citation>
    <scope>NUCLEOTIDE SEQUENCE</scope>
    <source>
        <strain evidence="2">PSN243</strain>
    </source>
</reference>
<gene>
    <name evidence="2" type="ORF">QBC34DRAFT_51098</name>
</gene>
<dbReference type="EMBL" id="MU865927">
    <property type="protein sequence ID" value="KAK4451674.1"/>
    <property type="molecule type" value="Genomic_DNA"/>
</dbReference>
<dbReference type="AlphaFoldDB" id="A0AAV9GUK5"/>
<comment type="caution">
    <text evidence="2">The sequence shown here is derived from an EMBL/GenBank/DDBJ whole genome shotgun (WGS) entry which is preliminary data.</text>
</comment>
<accession>A0AAV9GUK5</accession>
<protein>
    <submittedName>
        <fullName evidence="2">Uncharacterized protein</fullName>
    </submittedName>
</protein>
<dbReference type="Proteomes" id="UP001321760">
    <property type="component" value="Unassembled WGS sequence"/>
</dbReference>
<sequence length="230" mass="25588">MSQRQICDLEKGGQEPTTPKAVNRHGWFASLRRRLGFEVEDSCLTPVAGQYSPLSNSSEPEAWPDQGLLDLAEFNDVTTASPSGLVDDATPAAKISIILSSATRNTIRRKGRRNPQRQRTWPYVGTRQPAMSRFRPHGAVVSLNLPFRTRFASLWIPFVQLASGLREPSLSNTSTAISRASQRSWFFDLGIPCRLPWRESKSPFPAKAEHGWPTSRPTISATLFTTTPLP</sequence>